<sequence>MAAGRGGRDSARGSMASARRRRRTGWPAGRRSGAASVGDASWKGWSAARRGKERPGWTTRAARPNDGRTARGGTDAARPSGGWDGSRVRRGRRTATRVARPSGADGPVGRSQSEDSGRCGMGELGSHRSAWTSDTGKLVAVPWRTGPCVEMVVCLAEKAATVPNHA</sequence>
<dbReference type="EnsemblPlants" id="ONIVA11G22450.1">
    <property type="protein sequence ID" value="ONIVA11G22450.1"/>
    <property type="gene ID" value="ONIVA11G22450"/>
</dbReference>
<protein>
    <submittedName>
        <fullName evidence="2">Uncharacterized protein</fullName>
    </submittedName>
</protein>
<evidence type="ECO:0000313" key="2">
    <source>
        <dbReference type="EnsemblPlants" id="ONIVA11G22450.1"/>
    </source>
</evidence>
<dbReference type="Gramene" id="ONIVA11G22450.1">
    <property type="protein sequence ID" value="ONIVA11G22450.1"/>
    <property type="gene ID" value="ONIVA11G22450"/>
</dbReference>
<keyword evidence="3" id="KW-1185">Reference proteome</keyword>
<reference evidence="2" key="1">
    <citation type="submission" date="2015-04" db="UniProtKB">
        <authorList>
            <consortium name="EnsemblPlants"/>
        </authorList>
    </citation>
    <scope>IDENTIFICATION</scope>
    <source>
        <strain evidence="2">SL10</strain>
    </source>
</reference>
<accession>A0A0E0J5A0</accession>
<feature type="compositionally biased region" description="Basic and acidic residues" evidence="1">
    <location>
        <begin position="1"/>
        <end position="11"/>
    </location>
</feature>
<feature type="region of interest" description="Disordered" evidence="1">
    <location>
        <begin position="1"/>
        <end position="134"/>
    </location>
</feature>
<dbReference type="HOGENOM" id="CLU_1605323_0_0_1"/>
<evidence type="ECO:0000313" key="3">
    <source>
        <dbReference type="Proteomes" id="UP000006591"/>
    </source>
</evidence>
<proteinExistence type="predicted"/>
<evidence type="ECO:0000256" key="1">
    <source>
        <dbReference type="SAM" id="MobiDB-lite"/>
    </source>
</evidence>
<dbReference type="AlphaFoldDB" id="A0A0E0J5A0"/>
<name>A0A0E0J5A0_ORYNI</name>
<organism evidence="2">
    <name type="scientific">Oryza nivara</name>
    <name type="common">Indian wild rice</name>
    <name type="synonym">Oryza sativa f. spontanea</name>
    <dbReference type="NCBI Taxonomy" id="4536"/>
    <lineage>
        <taxon>Eukaryota</taxon>
        <taxon>Viridiplantae</taxon>
        <taxon>Streptophyta</taxon>
        <taxon>Embryophyta</taxon>
        <taxon>Tracheophyta</taxon>
        <taxon>Spermatophyta</taxon>
        <taxon>Magnoliopsida</taxon>
        <taxon>Liliopsida</taxon>
        <taxon>Poales</taxon>
        <taxon>Poaceae</taxon>
        <taxon>BOP clade</taxon>
        <taxon>Oryzoideae</taxon>
        <taxon>Oryzeae</taxon>
        <taxon>Oryzinae</taxon>
        <taxon>Oryza</taxon>
    </lineage>
</organism>
<reference evidence="2" key="2">
    <citation type="submission" date="2018-04" db="EMBL/GenBank/DDBJ databases">
        <title>OnivRS2 (Oryza nivara Reference Sequence Version 2).</title>
        <authorList>
            <person name="Zhang J."/>
            <person name="Kudrna D."/>
            <person name="Lee S."/>
            <person name="Talag J."/>
            <person name="Rajasekar S."/>
            <person name="Welchert J."/>
            <person name="Hsing Y.-I."/>
            <person name="Wing R.A."/>
        </authorList>
    </citation>
    <scope>NUCLEOTIDE SEQUENCE [LARGE SCALE GENOMIC DNA]</scope>
    <source>
        <strain evidence="2">SL10</strain>
    </source>
</reference>
<dbReference type="Proteomes" id="UP000006591">
    <property type="component" value="Chromosome 11"/>
</dbReference>